<gene>
    <name evidence="2" type="ORF">FPZ12_003570</name>
</gene>
<dbReference type="PANTHER" id="PTHR47585">
    <property type="match status" value="1"/>
</dbReference>
<name>A0A5N0VMN1_9PSEU</name>
<dbReference type="PANTHER" id="PTHR47585:SF1">
    <property type="entry name" value="DUF1446 DOMAIN-CONTAINING PROTEIN"/>
    <property type="match status" value="1"/>
</dbReference>
<keyword evidence="3" id="KW-1185">Reference proteome</keyword>
<comment type="caution">
    <text evidence="2">The sequence shown here is derived from an EMBL/GenBank/DDBJ whole genome shotgun (WGS) entry which is preliminary data.</text>
</comment>
<evidence type="ECO:0000313" key="2">
    <source>
        <dbReference type="EMBL" id="KAA9166042.1"/>
    </source>
</evidence>
<reference evidence="2" key="1">
    <citation type="submission" date="2019-09" db="EMBL/GenBank/DDBJ databases">
        <authorList>
            <person name="Teo W.F.A."/>
            <person name="Duangmal K."/>
        </authorList>
    </citation>
    <scope>NUCLEOTIDE SEQUENCE [LARGE SCALE GENOMIC DNA]</scope>
    <source>
        <strain evidence="2">K81G1</strain>
    </source>
</reference>
<evidence type="ECO:0000313" key="3">
    <source>
        <dbReference type="Proteomes" id="UP000319769"/>
    </source>
</evidence>
<dbReference type="InterPro" id="IPR056362">
    <property type="entry name" value="AtuA-like_ferredoxin_dom"/>
</dbReference>
<dbReference type="AlphaFoldDB" id="A0A5N0VMN1"/>
<proteinExistence type="predicted"/>
<sequence length="74" mass="8050">MERLHELIPEADGLRVERHELPSLPALNFLLVGYLEQGVSSCLRIDPQAKGLGEYLAAKVVDIPASLVRASGAR</sequence>
<dbReference type="EMBL" id="VMNW02000003">
    <property type="protein sequence ID" value="KAA9166042.1"/>
    <property type="molecule type" value="Genomic_DNA"/>
</dbReference>
<dbReference type="OrthoDB" id="21390at2"/>
<protein>
    <recommendedName>
        <fullName evidence="1">AtuA-like ferredoxin-fold domain-containing protein</fullName>
    </recommendedName>
</protein>
<dbReference type="Proteomes" id="UP000319769">
    <property type="component" value="Unassembled WGS sequence"/>
</dbReference>
<feature type="domain" description="AtuA-like ferredoxin-fold" evidence="1">
    <location>
        <begin position="11"/>
        <end position="59"/>
    </location>
</feature>
<dbReference type="Pfam" id="PF23544">
    <property type="entry name" value="AtuA_ferredoxin"/>
    <property type="match status" value="1"/>
</dbReference>
<evidence type="ECO:0000259" key="1">
    <source>
        <dbReference type="Pfam" id="PF23544"/>
    </source>
</evidence>
<accession>A0A5N0VMN1</accession>
<organism evidence="2 3">
    <name type="scientific">Amycolatopsis acidicola</name>
    <dbReference type="NCBI Taxonomy" id="2596893"/>
    <lineage>
        <taxon>Bacteria</taxon>
        <taxon>Bacillati</taxon>
        <taxon>Actinomycetota</taxon>
        <taxon>Actinomycetes</taxon>
        <taxon>Pseudonocardiales</taxon>
        <taxon>Pseudonocardiaceae</taxon>
        <taxon>Amycolatopsis</taxon>
    </lineage>
</organism>